<organism evidence="4 5">
    <name type="scientific">Monosporascus ibericus</name>
    <dbReference type="NCBI Taxonomy" id="155417"/>
    <lineage>
        <taxon>Eukaryota</taxon>
        <taxon>Fungi</taxon>
        <taxon>Dikarya</taxon>
        <taxon>Ascomycota</taxon>
        <taxon>Pezizomycotina</taxon>
        <taxon>Sordariomycetes</taxon>
        <taxon>Xylariomycetidae</taxon>
        <taxon>Xylariales</taxon>
        <taxon>Xylariales incertae sedis</taxon>
        <taxon>Monosporascus</taxon>
    </lineage>
</organism>
<dbReference type="Pfam" id="PF03031">
    <property type="entry name" value="NIF"/>
    <property type="match status" value="1"/>
</dbReference>
<comment type="caution">
    <text evidence="4">The sequence shown here is derived from an EMBL/GenBank/DDBJ whole genome shotgun (WGS) entry which is preliminary data.</text>
</comment>
<gene>
    <name evidence="4" type="ORF">DL764_002150</name>
</gene>
<name>A0A4Q4TP11_9PEZI</name>
<dbReference type="GO" id="GO:0005744">
    <property type="term" value="C:TIM23 mitochondrial import inner membrane translocase complex"/>
    <property type="evidence" value="ECO:0007669"/>
    <property type="project" value="UniProtKB-UniRule"/>
</dbReference>
<feature type="region of interest" description="Disordered" evidence="2">
    <location>
        <begin position="1"/>
        <end position="40"/>
    </location>
</feature>
<comment type="function">
    <text evidence="1">Essential component of the TIM23 complex, a complex that mediates the translocation of transit peptide-containing proteins across the mitochondrial inner membrane.</text>
</comment>
<dbReference type="FunFam" id="3.40.50.1000:FF:000228">
    <property type="entry name" value="NIF domain protein"/>
    <property type="match status" value="1"/>
</dbReference>
<evidence type="ECO:0000313" key="4">
    <source>
        <dbReference type="EMBL" id="RYP08004.1"/>
    </source>
</evidence>
<dbReference type="OrthoDB" id="1711508at2759"/>
<dbReference type="STRING" id="155417.A0A4Q4TP11"/>
<reference evidence="4 5" key="1">
    <citation type="submission" date="2018-06" db="EMBL/GenBank/DDBJ databases">
        <title>Complete Genomes of Monosporascus.</title>
        <authorList>
            <person name="Robinson A.J."/>
            <person name="Natvig D.O."/>
        </authorList>
    </citation>
    <scope>NUCLEOTIDE SEQUENCE [LARGE SCALE GENOMIC DNA]</scope>
    <source>
        <strain evidence="4 5">CBS 110550</strain>
    </source>
</reference>
<dbReference type="SMART" id="SM00577">
    <property type="entry name" value="CPDc"/>
    <property type="match status" value="1"/>
</dbReference>
<keyword evidence="5" id="KW-1185">Reference proteome</keyword>
<keyword evidence="1" id="KW-0496">Mitochondrion</keyword>
<dbReference type="SUPFAM" id="SSF56784">
    <property type="entry name" value="HAD-like"/>
    <property type="match status" value="1"/>
</dbReference>
<dbReference type="PANTHER" id="PTHR12210">
    <property type="entry name" value="DULLARD PROTEIN PHOSPHATASE"/>
    <property type="match status" value="1"/>
</dbReference>
<keyword evidence="1" id="KW-0813">Transport</keyword>
<dbReference type="InterPro" id="IPR050365">
    <property type="entry name" value="TIM50"/>
</dbReference>
<dbReference type="InterPro" id="IPR004274">
    <property type="entry name" value="FCP1_dom"/>
</dbReference>
<keyword evidence="1" id="KW-0811">Translocation</keyword>
<evidence type="ECO:0000259" key="3">
    <source>
        <dbReference type="PROSITE" id="PS50969"/>
    </source>
</evidence>
<dbReference type="InterPro" id="IPR023214">
    <property type="entry name" value="HAD_sf"/>
</dbReference>
<dbReference type="Proteomes" id="UP000293360">
    <property type="component" value="Unassembled WGS sequence"/>
</dbReference>
<keyword evidence="1" id="KW-0653">Protein transport</keyword>
<dbReference type="AlphaFoldDB" id="A0A4Q4TP11"/>
<proteinExistence type="inferred from homology"/>
<evidence type="ECO:0000313" key="5">
    <source>
        <dbReference type="Proteomes" id="UP000293360"/>
    </source>
</evidence>
<comment type="subunit">
    <text evidence="1">Component of the TIM23 complex.</text>
</comment>
<dbReference type="GO" id="GO:0015031">
    <property type="term" value="P:protein transport"/>
    <property type="evidence" value="ECO:0007669"/>
    <property type="project" value="UniProtKB-KW"/>
</dbReference>
<protein>
    <recommendedName>
        <fullName evidence="1">Mitochondrial import inner membrane translocase subunit TIM50</fullName>
    </recommendedName>
</protein>
<feature type="domain" description="FCP1 homology" evidence="3">
    <location>
        <begin position="55"/>
        <end position="225"/>
    </location>
</feature>
<dbReference type="PROSITE" id="PS50969">
    <property type="entry name" value="FCP1"/>
    <property type="match status" value="1"/>
</dbReference>
<comment type="similarity">
    <text evidence="1">Belongs to the TIM50 family.</text>
</comment>
<dbReference type="InterPro" id="IPR036412">
    <property type="entry name" value="HAD-like_sf"/>
</dbReference>
<accession>A0A4Q4TP11</accession>
<dbReference type="EMBL" id="QJNU01000075">
    <property type="protein sequence ID" value="RYP08004.1"/>
    <property type="molecule type" value="Genomic_DNA"/>
</dbReference>
<keyword evidence="1" id="KW-0809">Transit peptide</keyword>
<dbReference type="Gene3D" id="3.40.50.1000">
    <property type="entry name" value="HAD superfamily/HAD-like"/>
    <property type="match status" value="1"/>
</dbReference>
<evidence type="ECO:0000256" key="2">
    <source>
        <dbReference type="SAM" id="MobiDB-lite"/>
    </source>
</evidence>
<comment type="subcellular location">
    <subcellularLocation>
        <location evidence="1">Mitochondrion inner membrane</location>
        <topology evidence="1">Single-pass membrane protein</topology>
    </subcellularLocation>
</comment>
<evidence type="ECO:0000256" key="1">
    <source>
        <dbReference type="RuleBase" id="RU365079"/>
    </source>
</evidence>
<sequence>MSAEGFGPDLSPSPTPGNTSVPRDTRSKPSAASGGVPDPSPTYLVHASLPPLLLPYPRKILVVIDLNGTLLYRPNRKNPSSFIERPHARRFLSYCVETFLVAIWSSAKPDNVRKMCDQLMTTEQQKKVVAIWGRDKFGLSSSDYKQRVQCYKRLSALWSAPEVASSHPNYANGGRWSQADTVLVDDSLEKARSEPYNLIPIPEFMGDRNEPGYILPQVHDYINECSLQANISTYIRVSPFQSKANFMLGNPGA</sequence>